<accession>A0AAW0RJP1</accession>
<dbReference type="InterPro" id="IPR006694">
    <property type="entry name" value="Fatty_acid_hydroxylase"/>
</dbReference>
<comment type="caution">
    <text evidence="7">The sequence shown here is derived from an EMBL/GenBank/DDBJ whole genome shotgun (WGS) entry which is preliminary data.</text>
</comment>
<gene>
    <name evidence="7" type="ORF">G3M48_008817</name>
</gene>
<keyword evidence="3 5" id="KW-1133">Transmembrane helix</keyword>
<evidence type="ECO:0000256" key="1">
    <source>
        <dbReference type="ARBA" id="ARBA00004370"/>
    </source>
</evidence>
<dbReference type="EMBL" id="JAAHCF010000681">
    <property type="protein sequence ID" value="KAK8142404.1"/>
    <property type="molecule type" value="Genomic_DNA"/>
</dbReference>
<dbReference type="PANTHER" id="PTHR11863">
    <property type="entry name" value="STEROL DESATURASE"/>
    <property type="match status" value="1"/>
</dbReference>
<dbReference type="InterPro" id="IPR050307">
    <property type="entry name" value="Sterol_Desaturase_Related"/>
</dbReference>
<feature type="transmembrane region" description="Helical" evidence="5">
    <location>
        <begin position="303"/>
        <end position="324"/>
    </location>
</feature>
<keyword evidence="2 5" id="KW-0812">Transmembrane</keyword>
<evidence type="ECO:0000259" key="6">
    <source>
        <dbReference type="Pfam" id="PF04116"/>
    </source>
</evidence>
<reference evidence="7 8" key="1">
    <citation type="submission" date="2020-02" db="EMBL/GenBank/DDBJ databases">
        <title>Comparative genomics of the hypocrealean fungal genus Beauvera.</title>
        <authorList>
            <person name="Showalter D.N."/>
            <person name="Bushley K.E."/>
            <person name="Rehner S.A."/>
        </authorList>
    </citation>
    <scope>NUCLEOTIDE SEQUENCE [LARGE SCALE GENOMIC DNA]</scope>
    <source>
        <strain evidence="7 8">ARSEF4384</strain>
    </source>
</reference>
<organism evidence="7 8">
    <name type="scientific">Beauveria asiatica</name>
    <dbReference type="NCBI Taxonomy" id="1069075"/>
    <lineage>
        <taxon>Eukaryota</taxon>
        <taxon>Fungi</taxon>
        <taxon>Dikarya</taxon>
        <taxon>Ascomycota</taxon>
        <taxon>Pezizomycotina</taxon>
        <taxon>Sordariomycetes</taxon>
        <taxon>Hypocreomycetidae</taxon>
        <taxon>Hypocreales</taxon>
        <taxon>Cordycipitaceae</taxon>
        <taxon>Beauveria</taxon>
    </lineage>
</organism>
<comment type="subcellular location">
    <subcellularLocation>
        <location evidence="1">Membrane</location>
    </subcellularLocation>
</comment>
<dbReference type="GO" id="GO:0005506">
    <property type="term" value="F:iron ion binding"/>
    <property type="evidence" value="ECO:0007669"/>
    <property type="project" value="InterPro"/>
</dbReference>
<proteinExistence type="predicted"/>
<dbReference type="Pfam" id="PF04116">
    <property type="entry name" value="FA_hydroxylase"/>
    <property type="match status" value="1"/>
</dbReference>
<dbReference type="GO" id="GO:0008610">
    <property type="term" value="P:lipid biosynthetic process"/>
    <property type="evidence" value="ECO:0007669"/>
    <property type="project" value="InterPro"/>
</dbReference>
<dbReference type="AlphaFoldDB" id="A0AAW0RJP1"/>
<evidence type="ECO:0000313" key="8">
    <source>
        <dbReference type="Proteomes" id="UP001397290"/>
    </source>
</evidence>
<evidence type="ECO:0000256" key="5">
    <source>
        <dbReference type="SAM" id="Phobius"/>
    </source>
</evidence>
<name>A0AAW0RJP1_9HYPO</name>
<dbReference type="GO" id="GO:0016491">
    <property type="term" value="F:oxidoreductase activity"/>
    <property type="evidence" value="ECO:0007669"/>
    <property type="project" value="InterPro"/>
</dbReference>
<evidence type="ECO:0000256" key="3">
    <source>
        <dbReference type="ARBA" id="ARBA00022989"/>
    </source>
</evidence>
<evidence type="ECO:0000256" key="2">
    <source>
        <dbReference type="ARBA" id="ARBA00022692"/>
    </source>
</evidence>
<dbReference type="Proteomes" id="UP001397290">
    <property type="component" value="Unassembled WGS sequence"/>
</dbReference>
<feature type="transmembrane region" description="Helical" evidence="5">
    <location>
        <begin position="215"/>
        <end position="235"/>
    </location>
</feature>
<feature type="domain" description="Fatty acid hydroxylase" evidence="6">
    <location>
        <begin position="313"/>
        <end position="459"/>
    </location>
</feature>
<keyword evidence="8" id="KW-1185">Reference proteome</keyword>
<dbReference type="GO" id="GO:0016020">
    <property type="term" value="C:membrane"/>
    <property type="evidence" value="ECO:0007669"/>
    <property type="project" value="UniProtKB-SubCell"/>
</dbReference>
<keyword evidence="4 5" id="KW-0472">Membrane</keyword>
<evidence type="ECO:0000256" key="4">
    <source>
        <dbReference type="ARBA" id="ARBA00023136"/>
    </source>
</evidence>
<sequence length="482" mass="55404">MGSLWALLVENETQFPHSCLGGIFDAGLSGLSGQRVKWPRCRPNPHIQNSSNLVQETHICAALLLGDDQVSWLLPAFCHGGKGGSMHGGNNAYIAGASPPRHLLSCFADFAITSYITIRRICYQKASPVMTAPPPSVKDSMKSTWRTWDRKHWNYNHWILYAINPFHRDLDREVPVHPKTDKVPHVSTTNQHIWILLHAAIVLAVHQLWLSLTGIQLPFFAAVGYYTTGFLFVVVHQLHIIRRLGHIYGHLDGEHERDGIPDYGVAKVLGAGWKTAGGRMLMSAYLTYDPASSPLQDMSSRDWWIWLPFQIGFYCVILDFWFYWYHRAMHDVNGLWQFHRTHHLTKRPNAMLSAYADDVQEFLDMVGIPFMTYLSFKALGIPLGFYDWFICHQYIAFTEAGGHSGLRMHLQAASPFSFILSYFDAELVIEDHDLHHRKGWRKSHNYGKQTRLWDKIFGTCHERIELREDNVDYDNQAHIPLW</sequence>
<evidence type="ECO:0000313" key="7">
    <source>
        <dbReference type="EMBL" id="KAK8142404.1"/>
    </source>
</evidence>
<protein>
    <recommendedName>
        <fullName evidence="6">Fatty acid hydroxylase domain-containing protein</fullName>
    </recommendedName>
</protein>